<feature type="compositionally biased region" description="Gly residues" evidence="9">
    <location>
        <begin position="4907"/>
        <end position="4916"/>
    </location>
</feature>
<feature type="coiled-coil region" evidence="8">
    <location>
        <begin position="5009"/>
        <end position="5071"/>
    </location>
</feature>
<evidence type="ECO:0000256" key="5">
    <source>
        <dbReference type="ARBA" id="ARBA00022833"/>
    </source>
</evidence>
<feature type="compositionally biased region" description="Basic and acidic residues" evidence="9">
    <location>
        <begin position="4825"/>
        <end position="4836"/>
    </location>
</feature>
<dbReference type="InterPro" id="IPR017907">
    <property type="entry name" value="Znf_RING_CS"/>
</dbReference>
<dbReference type="InterPro" id="IPR019775">
    <property type="entry name" value="WD40_repeat_CS"/>
</dbReference>
<evidence type="ECO:0000313" key="13">
    <source>
        <dbReference type="Proteomes" id="UP001146120"/>
    </source>
</evidence>
<keyword evidence="8" id="KW-0175">Coiled coil</keyword>
<dbReference type="SMART" id="SM00184">
    <property type="entry name" value="RING"/>
    <property type="match status" value="1"/>
</dbReference>
<dbReference type="InterPro" id="IPR001841">
    <property type="entry name" value="Znf_RING"/>
</dbReference>
<dbReference type="InterPro" id="IPR052972">
    <property type="entry name" value="Sacsin_chaperone_reg"/>
</dbReference>
<keyword evidence="13" id="KW-1185">Reference proteome</keyword>
<dbReference type="SUPFAM" id="SSF46934">
    <property type="entry name" value="UBA-like"/>
    <property type="match status" value="1"/>
</dbReference>
<feature type="region of interest" description="Disordered" evidence="9">
    <location>
        <begin position="3654"/>
        <end position="3709"/>
    </location>
</feature>
<dbReference type="InterPro" id="IPR058210">
    <property type="entry name" value="SACS/Nov_dom"/>
</dbReference>
<feature type="region of interest" description="Disordered" evidence="9">
    <location>
        <begin position="5117"/>
        <end position="5164"/>
    </location>
</feature>
<evidence type="ECO:0000259" key="10">
    <source>
        <dbReference type="PROSITE" id="PS50030"/>
    </source>
</evidence>
<dbReference type="InterPro" id="IPR015943">
    <property type="entry name" value="WD40/YVTN_repeat-like_dom_sf"/>
</dbReference>
<dbReference type="Gene3D" id="1.10.8.10">
    <property type="entry name" value="DNA helicase RuvA subunit, C-terminal domain"/>
    <property type="match status" value="1"/>
</dbReference>
<dbReference type="SMART" id="SM00165">
    <property type="entry name" value="UBA"/>
    <property type="match status" value="1"/>
</dbReference>
<dbReference type="CDD" id="cd00200">
    <property type="entry name" value="WD40"/>
    <property type="match status" value="1"/>
</dbReference>
<evidence type="ECO:0000256" key="1">
    <source>
        <dbReference type="ARBA" id="ARBA00022574"/>
    </source>
</evidence>
<comment type="caution">
    <text evidence="12">The sequence shown here is derived from an EMBL/GenBank/DDBJ whole genome shotgun (WGS) entry which is preliminary data.</text>
</comment>
<evidence type="ECO:0000256" key="3">
    <source>
        <dbReference type="ARBA" id="ARBA00022737"/>
    </source>
</evidence>
<keyword evidence="5" id="KW-0862">Zinc</keyword>
<dbReference type="PROSITE" id="PS50030">
    <property type="entry name" value="UBA"/>
    <property type="match status" value="1"/>
</dbReference>
<dbReference type="SUPFAM" id="SSF55874">
    <property type="entry name" value="ATPase domain of HSP90 chaperone/DNA topoisomerase II/histidine kinase"/>
    <property type="match status" value="2"/>
</dbReference>
<dbReference type="InterPro" id="IPR036322">
    <property type="entry name" value="WD40_repeat_dom_sf"/>
</dbReference>
<gene>
    <name evidence="12" type="ORF">N0F65_002940</name>
</gene>
<feature type="repeat" description="WD" evidence="7">
    <location>
        <begin position="5182"/>
        <end position="5223"/>
    </location>
</feature>
<dbReference type="PRINTS" id="PR00320">
    <property type="entry name" value="GPROTEINBRPT"/>
</dbReference>
<dbReference type="InterPro" id="IPR013083">
    <property type="entry name" value="Znf_RING/FYVE/PHD"/>
</dbReference>
<feature type="repeat" description="WD" evidence="7">
    <location>
        <begin position="5434"/>
        <end position="5467"/>
    </location>
</feature>
<evidence type="ECO:0008006" key="14">
    <source>
        <dbReference type="Google" id="ProtNLM"/>
    </source>
</evidence>
<dbReference type="InterPro" id="IPR020472">
    <property type="entry name" value="WD40_PAC1"/>
</dbReference>
<dbReference type="GO" id="GO:0030544">
    <property type="term" value="F:Hsp70 protein binding"/>
    <property type="evidence" value="ECO:0007669"/>
    <property type="project" value="TreeGrafter"/>
</dbReference>
<keyword evidence="2" id="KW-0479">Metal-binding</keyword>
<dbReference type="PANTHER" id="PTHR15600:SF42">
    <property type="entry name" value="SACSIN"/>
    <property type="match status" value="1"/>
</dbReference>
<feature type="region of interest" description="Disordered" evidence="9">
    <location>
        <begin position="4825"/>
        <end position="4855"/>
    </location>
</feature>
<dbReference type="Gene3D" id="3.30.40.10">
    <property type="entry name" value="Zinc/RING finger domain, C3HC4 (zinc finger)"/>
    <property type="match status" value="1"/>
</dbReference>
<evidence type="ECO:0000256" key="8">
    <source>
        <dbReference type="SAM" id="Coils"/>
    </source>
</evidence>
<dbReference type="PROSITE" id="PS50294">
    <property type="entry name" value="WD_REPEATS_REGION"/>
    <property type="match status" value="6"/>
</dbReference>
<reference evidence="12" key="2">
    <citation type="journal article" date="2023" name="Microbiol Resour">
        <title>Decontamination and Annotation of the Draft Genome Sequence of the Oomycete Lagenidium giganteum ARSEF 373.</title>
        <authorList>
            <person name="Morgan W.R."/>
            <person name="Tartar A."/>
        </authorList>
    </citation>
    <scope>NUCLEOTIDE SEQUENCE</scope>
    <source>
        <strain evidence="12">ARSEF 373</strain>
    </source>
</reference>
<dbReference type="SUPFAM" id="SSF50978">
    <property type="entry name" value="WD40 repeat-like"/>
    <property type="match status" value="1"/>
</dbReference>
<proteinExistence type="predicted"/>
<feature type="repeat" description="WD" evidence="7">
    <location>
        <begin position="5224"/>
        <end position="5265"/>
    </location>
</feature>
<keyword evidence="1 7" id="KW-0853">WD repeat</keyword>
<dbReference type="InterPro" id="IPR009060">
    <property type="entry name" value="UBA-like_sf"/>
</dbReference>
<feature type="region of interest" description="Disordered" evidence="9">
    <location>
        <begin position="4907"/>
        <end position="4949"/>
    </location>
</feature>
<evidence type="ECO:0000256" key="4">
    <source>
        <dbReference type="ARBA" id="ARBA00022771"/>
    </source>
</evidence>
<evidence type="ECO:0000256" key="9">
    <source>
        <dbReference type="SAM" id="MobiDB-lite"/>
    </source>
</evidence>
<feature type="domain" description="UBA" evidence="10">
    <location>
        <begin position="612"/>
        <end position="653"/>
    </location>
</feature>
<dbReference type="PROSITE" id="PS00678">
    <property type="entry name" value="WD_REPEATS_1"/>
    <property type="match status" value="3"/>
</dbReference>
<keyword evidence="3" id="KW-0677">Repeat</keyword>
<feature type="coiled-coil region" evidence="8">
    <location>
        <begin position="4696"/>
        <end position="4737"/>
    </location>
</feature>
<dbReference type="Pfam" id="PF00400">
    <property type="entry name" value="WD40"/>
    <property type="match status" value="7"/>
</dbReference>
<feature type="repeat" description="WD" evidence="7">
    <location>
        <begin position="5266"/>
        <end position="5307"/>
    </location>
</feature>
<feature type="compositionally biased region" description="Acidic residues" evidence="9">
    <location>
        <begin position="3669"/>
        <end position="3683"/>
    </location>
</feature>
<dbReference type="EMBL" id="DAKRPA010000041">
    <property type="protein sequence ID" value="DBA01824.1"/>
    <property type="molecule type" value="Genomic_DNA"/>
</dbReference>
<dbReference type="PROSITE" id="PS50082">
    <property type="entry name" value="WD_REPEATS_2"/>
    <property type="match status" value="7"/>
</dbReference>
<dbReference type="GO" id="GO:0008270">
    <property type="term" value="F:zinc ion binding"/>
    <property type="evidence" value="ECO:0007669"/>
    <property type="project" value="UniProtKB-KW"/>
</dbReference>
<feature type="domain" description="RING-type" evidence="11">
    <location>
        <begin position="4747"/>
        <end position="4783"/>
    </location>
</feature>
<dbReference type="SMART" id="SM00320">
    <property type="entry name" value="WD40"/>
    <property type="match status" value="7"/>
</dbReference>
<dbReference type="PROSITE" id="PS50089">
    <property type="entry name" value="ZF_RING_2"/>
    <property type="match status" value="1"/>
</dbReference>
<feature type="repeat" description="WD" evidence="7">
    <location>
        <begin position="5350"/>
        <end position="5384"/>
    </location>
</feature>
<dbReference type="Pfam" id="PF25794">
    <property type="entry name" value="SACS"/>
    <property type="match status" value="3"/>
</dbReference>
<sequence length="5467" mass="610655">MTDAAVYFGDDFGQKIDLTVRIREILRNYPEGTSIFKELVQNADDAGATEVKLCLDRRQHGCDKLAFGKLEGFQGASLLAYNNAVFTDADFQSIQRIGDSLKKDTSKGWKTGRFGVGFNSVYHLTDLPAFVSGSQLVFFDPQACHLPNVNPSNPGKMIDFVTHSDLASNFPDQIKPFMCFGCDFERPFEGTLFRLALRTREQAQASRLSTRFQSVDHVRSMLLEFADSLQLVLLFLRNVLKISVYEWRDGDSEPTCLRSAQVKSPSAELVAKRSLKLAAFSENKSFAADVIKSERMRKLAMPTHDSLFAGEVWDYMLHMQVTNHETQEEQDVPFLVCNQLGGGECTKIANDPANASQRLVPWGGVAVDISAKRWEGVESPSLAFCFLPLPTHTYLPVHVNGYFELSSNRRDIWFGEGLSGDGLLRAQWNIALLEDVIARCYARAVMELANNTLVPTLQHMKLLPQRVPPAPWDSLAGRTLSLLRERACLFSEVDGGKWISPSRAVIVSRKQESSEQLTKLLLGDQFPVVSHLTEDLEHTLISTQTVTSYCDPKSVRDVYRRRPSSHVGDKGAIKCLLDFVVQDLQAGSMAELIGVYLLPIADGSLQRFGSNAEDGNHSLSSLVSMGFSRLHSMHALITVGHDVERALNWLMQHPNPSTLFEHQVAPTTFFVPSLEELQLLAKASGYLVDVEAVSQKVLTLFISGGNRVLNVKKLDFEGFEDLLPAVFPADWYEKEVVEWDLTKEESPYPSEEWFRLFWKYIGPSDKLAKFQGKWPIVPTSSGVLCLLGAGSSVLSPELLPPACIKSLEKLDVRLLLPNLFSSFLPHYCVWSYIHQPTPSGVVACLGHALKRSGHKWGNPAQPFFRTTSKTDRDQLRAFILSASPGEFNQAQQQVLQMLPIFHGVRSTATLTSDDVRWFDHEETTNMTCSPVFVHLGDRPLMCMGMHWKLLSDEFLFVKDDDMPLRDAFVILGVRSVSKVEFIVQHLLPRFQSIPNAVRIEFLLQFLKEIPSLLADDGDGSFAQIVEQAPIFPTISGDLRSISDLYDPEIEEFADLMDDTFFPAVQLQAPVPLSILRSLGLQRSLSRRSLLSLALSLEREQEGIEEQRQNGEEVDVSALRNRAFQYFRYLDVHFDQLVSPTPPAKQKKTKKSMKSKGMKLLRNFLGEDSASSARGASHEQSEELERLTLETQEIVDFQAKLMVMSWVPVCRTRKHPLLPLYKEDDMIVVCTPVEARLTRNMWTCSSKFHIIDCETHSIARKSAFGWNGEDETIETTAHQLKEIAIRYDGCGGGSNSSNRQVVWSAVYQLYRVLSKFFESVSDEEHQRKILGILAEAGKYVWVGSHFVAPHQVASTTLVNAEPYLYPVPSELLHFRPFLRAAGVRERFALLDYVQVMQTMYEKSRQPLEPEDQTSLPLSEDELIAAVGIVQLVSDLVPNHADYQLFAPDTQKMLTRTTTLTFNDAPWIDPATTESMGSKLRFVHPKISNEVAARTGAKSLRSQLLHASAPDELFTSSFGGVEMFGQTEALTKRISSILEQYPDGPHILSELIQNADDAGATKVSIMFSNATFGTSSLLHPNMAKWQGPALYCFNDAEFKDSDFHSLARIGQGEKLQRVATTGRFGLGFNSVYHFTDLPSIVSANSIVMFDPHASHLPSITPANPGIKVRFVNSQLVQQFPDQFQPLRMFGCDFKSHFHGTLFRFPLRNEGSEIKRHPYSYEQVVDLFHSFHASIGSTLLFLRNIQRVEVLIQNSASEEPVLLFGAEVPSEDRGDSWRKIDRFMKGSDADGSSKRAFYNRLATLREEDLPCVTGTLRVEVFERESWLSSLRNPGGAEALRAQGDVSRQKHKYLVCNKIGGGRARKLACAEGHEHLKLIPWVGVAARVDGTKLEGRAFCFLPLPVRVGLPVHVNGYFELSSNRRDIWHGDDMAGEGKLRSEWNTCLLSDAIAPAFLALLLEARQICETDVDLYYSLFPTSMPQSPWSLVVKSLGQIMRDKPVFAQAPADEEVSSSLVYVCPSTAVLIDEQVKNWQLLETATRVAALHPVRIPSSIRQLLVELDAVHGSTTPAFFRSLIRRGSFAPQLADDVLGRVIEFCVEDCKDESWQSKLIGLNILPMCDGSFAAVNKISAAQGNVFYFGNDKECQLLESCNHKLVIEKFKSVFADIPLFFDASNVRILDVGTIVEHFLPRILPRHWRNVSYVGWEPDQDVAEPSVEWMRRLWACLDDHADEAGAIFSNLCEWPLLPIQQHEKTLLARADGRSTFVVQHPDSPVSLDSLLDVQETLRKLGIFVVDASIVGGRRILDQLIAAGLVHKLNSDGVLYAIRHRVEAIGSKFEQLFSGVSDHERMVLCDFICATADKFKDDAQAIVVDLPIFRVHPGVAAAGSSSGQYASVSSNAALPESGFDERVLNHTFFAPSSPLQRNFLKACGIEEWTTPRILMDFVFPQLQALDQIDSKLVDEIVVRALTSLAIHSRHEERFREFVETQPIIPSRKRVFRSVKELYDPQLKELEALVGPNSLPAVVFCTPAVLNTLRDLGLRHSLSCHALLESAREVESLFDEGRVSEAKTKAKNLLVIMNRHFDEMAEQMSGDENSEEELDGLLRGLKEAKWLPVHSTPIARFMPWALTKTENDVIISRPMEVRPTSDATKHILDGELQSEFLIAAFDWDQPVDCDSLCQQLRALGESWSWSGDSSLLTSSEVKMMTSKVCQAYDLLEECLKRTPAALQDTVLPLLRDSKWVWTGEEVVQVSAIAFECEEGLNPVLHGAPHPGIISRQLLELFGVHETFELSDYVSVLRRLPQGVPLDEHTAKACVKIFSILKEAKAVDESALLPFADSLMLLDSRRRLLRSAELMFDYMAWSNDPAAREGCDLVHPDVSQDVAVALGARSLHFRQAMSAASAPLSCPTPDQLRELLSGIERKVDQRGSEWIDMFFSEVMCVAERLHGKRVDFFVDTRAHPSERVVHPSFQALCGTAICAHIDGATLKPEALENASRKRAGLFSGFGVSDCLQILSGENLFVLDPSGEFLHGEDSETQGPKSSTARRYDVTSPDFRRYPDQLLPFQQLPFGSSSRSVILRCPLRENDKSRRSIIDCHVPSTNAFEKKIKEGLEDSIVFTESVSAVSMWVLGDNNPRCVGRARVDTAELEKRSLTRRNQEWRRKFSLQSFFKAPVIPENNFEFTIISERDGVAHTSRWLYVDNNGVGRSRDLANTSVHEVLNSVPFVAIACPVFRNEEIFPCTQKLVGRIFDGTHTTERTGLPVHINGAFKRQMRERSILIEPPQGHGSNDVVLIAQWNSVLLEDGVVEAYLKLLQLIKRLIPSSELYQFWPSVTSKQRSNINAFVTKAFYGSIGAQELFLCSDGSFKSLKAGYVIDSKEFDLQVVSFARLHFPSFNLPPHIMRDCRQYLPSQVQSLTPRVIRRYLRSMATSSVGPDVCVALLEYCLSDILLPIPPETSAVWSEFHGLPLLPLADGSIGTIRVNQRAHYVLASYNQQQLLLPLSSQFISLFAQRRLHGYFSDDRFKAIMGLNSFTIKTLADSVSYVLPAAWKNQSFVEWDPQNASSIDKLWLYRFWQEVRFERRSLQYFSMWPLIPVKGSRLLSCGSPDAVMCVWSESFDSAMRDTLMESYQESLMKHQDALAQLENERKRMRDLWRRESEKSATQRVSSVEEDLETGVSDDEMKDDGAEETRSDGSMGGDTAPNNATGEVEASEMVAVEAGRDVSDGGEASANGDLDEPMLDANAGATEDAGSVVSASAFDFMNEFCSRDRLHALLMQLNAPVLELAYFVGQEKEIIPTSQDLAIKLLDGLCATTNVPLAWNQLDELDATLLAELFADHSRRHGGFNRMHLDMLRRLPLFVNVGGNACALRGEFYFVPSDIDLSTIPLPANAQQSFLRVNPNLIDFYRELGVQEMDYVKLFTYVLPLFHGYSQDQCNRILDLLKIKWPVLRGNAEVMTVLRATSLFRDEDGVYHMASEFFDPRNKLFTTMYSSVPNAFPPVAFASSDWLDILEELGLKSEVTVEIFVDCAKRIERMHGEKSALTPRDEQMVGALHQYFVQNYERFDRARLFFEQVAAIKFVPAVVYDDSTNDGPGGLATKTILVKYKDCAVPDDQALVFLTLPILKPTALPPRVLFSRLGIDSPPKKATVLQHLFNVTDPQRRSGPGNWQFFLPIAEVFQELFKYLQANWEDELSRDERQQVSNTAIVPVGSSFVKASRLFFHLSENLAPLMYEVPRAFGAYDTLFRGMGSKDTPEIQDYVRLLTELHAESKSNALTLNELIAVTRMVALVSAQLTDTSMRLSMQAKESIFLPSSTSVMRPMLQMAYNDSPWIFSRINLTELHVVHPRINPQSCRLLGIPGLTEIVKEELSQSFEIKMIATPNDVMHYNAAIASQEFTAGLRQIISAQQQKESTTQDGFPDFEDINSRIVALRLYQVKCVERLQSRFVAYIGHRSVDVTKDSASNDSVSFIDRTNQTIYIAQTTLESHPGLRMTQVLSSCINQLLGSILTDCSSLESILQCDVVEIISLLRFMNVCEDPALIEEKLRGVPGEGLSTLDEKCAEISPVRSFSVGEIVAVEQQGELIYAKVLQVDTTGTGVSTLELKLARDMIKSVPSTQVYAFRSSRDLTGRAPTSARADLAMVLSNAASDSSAAATLPPSVARAPLAPTFLHQGESLRPVDPENVVSAVNDILGRVNLSLSTTFEELIAENQRLQRQLEQAEEGRRLATAQIDDAIRDKKDAQDSLTCAICLEHQVDRVLIPCGHIYCSDCVARLPRRSCPVCRQNISDTSPFHAPYNIAAAIARNVACVSSRTISIELRTHARAFDRKHPPERRADAMGTRRVSTSAPAPSPDELVRLEKVHFSDDEDDDNFQYAAVDDNALDLDEEDEEEDFEAVLRNLNKLGASGAAGGAGGSGDKLPQQPSPDKPEASGGVSPSISPKAGGLSNNAPRIHMQVRPAVVDDFIRNFLIKVGMLRTLDMFNHEWYEFISKGKLKEDDIGVVPDIYLRNQALDDQVKELRKQLDETRKITEKAKGTWDKFRHQRDVHKMHHQRVLQEKEALAIKIKKLEKHVASYEPLLAELKTKYENSMKEKMLMRLERDRQLARADALEAQLKAHATTGPAGPAATSKAKDQGPASTSSTKAGKKKSSEAKIPAHDGVNPYLDKRFEPVNPARIELAKTCQGHGNSIAAVAFHPKNPILATVSDDETWKLWSVPACELIMSGEGHRSWLAGIDFHPRGTHVATSSGDNTVKLWDFVSASCSLTLSDHSHPVWESVFHHDGDFLVSASMDHTCKLWDLTSGKCRKTFRGHVDSVNSVCFQPYTGNICTGSGDKTISIWDIRSGLCVQTFYGHQNACNSVAFALAGDTIASCDADGYVKVWDVRMVAERCSMDGGQHPLNSIAFDRSGKTLAAASDDGSIKIFNSKSDKFVAELKGHDGPVQSVKFEPNGRFLASASSDCTFRLWST</sequence>
<evidence type="ECO:0000259" key="11">
    <source>
        <dbReference type="PROSITE" id="PS50089"/>
    </source>
</evidence>
<feature type="repeat" description="WD" evidence="7">
    <location>
        <begin position="5308"/>
        <end position="5349"/>
    </location>
</feature>
<dbReference type="Gene3D" id="2.130.10.10">
    <property type="entry name" value="YVTN repeat-like/Quinoprotein amine dehydrogenase"/>
    <property type="match status" value="3"/>
</dbReference>
<reference evidence="12" key="1">
    <citation type="submission" date="2022-11" db="EMBL/GenBank/DDBJ databases">
        <authorList>
            <person name="Morgan W.R."/>
            <person name="Tartar A."/>
        </authorList>
    </citation>
    <scope>NUCLEOTIDE SEQUENCE</scope>
    <source>
        <strain evidence="12">ARSEF 373</strain>
    </source>
</reference>
<protein>
    <recommendedName>
        <fullName evidence="14">UBA domain-containing protein</fullName>
    </recommendedName>
</protein>
<evidence type="ECO:0000256" key="6">
    <source>
        <dbReference type="PROSITE-ProRule" id="PRU00175"/>
    </source>
</evidence>
<keyword evidence="4 6" id="KW-0863">Zinc-finger</keyword>
<accession>A0AAV2Z712</accession>
<name>A0AAV2Z712_9STRA</name>
<evidence type="ECO:0000256" key="7">
    <source>
        <dbReference type="PROSITE-ProRule" id="PRU00221"/>
    </source>
</evidence>
<dbReference type="PANTHER" id="PTHR15600">
    <property type="entry name" value="SACSIN"/>
    <property type="match status" value="1"/>
</dbReference>
<dbReference type="InterPro" id="IPR001680">
    <property type="entry name" value="WD40_rpt"/>
</dbReference>
<dbReference type="PROSITE" id="PS00518">
    <property type="entry name" value="ZF_RING_1"/>
    <property type="match status" value="1"/>
</dbReference>
<dbReference type="Pfam" id="PF22562">
    <property type="entry name" value="UBA_7"/>
    <property type="match status" value="1"/>
</dbReference>
<feature type="compositionally biased region" description="Low complexity" evidence="9">
    <location>
        <begin position="5117"/>
        <end position="5129"/>
    </location>
</feature>
<organism evidence="12 13">
    <name type="scientific">Lagenidium giganteum</name>
    <dbReference type="NCBI Taxonomy" id="4803"/>
    <lineage>
        <taxon>Eukaryota</taxon>
        <taxon>Sar</taxon>
        <taxon>Stramenopiles</taxon>
        <taxon>Oomycota</taxon>
        <taxon>Peronosporomycetes</taxon>
        <taxon>Pythiales</taxon>
        <taxon>Pythiaceae</taxon>
    </lineage>
</organism>
<dbReference type="InterPro" id="IPR015940">
    <property type="entry name" value="UBA"/>
</dbReference>
<dbReference type="Pfam" id="PF13920">
    <property type="entry name" value="zf-C3HC4_3"/>
    <property type="match status" value="1"/>
</dbReference>
<feature type="repeat" description="WD" evidence="7">
    <location>
        <begin position="5392"/>
        <end position="5433"/>
    </location>
</feature>
<evidence type="ECO:0000313" key="12">
    <source>
        <dbReference type="EMBL" id="DBA01824.1"/>
    </source>
</evidence>
<dbReference type="Proteomes" id="UP001146120">
    <property type="component" value="Unassembled WGS sequence"/>
</dbReference>
<dbReference type="SUPFAM" id="SSF57850">
    <property type="entry name" value="RING/U-box"/>
    <property type="match status" value="1"/>
</dbReference>
<dbReference type="NCBIfam" id="NF047352">
    <property type="entry name" value="P_loop_sacsin"/>
    <property type="match status" value="2"/>
</dbReference>
<evidence type="ECO:0000256" key="2">
    <source>
        <dbReference type="ARBA" id="ARBA00022723"/>
    </source>
</evidence>
<dbReference type="InterPro" id="IPR036890">
    <property type="entry name" value="HATPase_C_sf"/>
</dbReference>